<reference evidence="7 8" key="1">
    <citation type="submission" date="2015-02" db="EMBL/GenBank/DDBJ databases">
        <title>Evolution of amylase-binding proteins of oral streptococcal species.</title>
        <authorList>
            <person name="Haase E.M."/>
        </authorList>
    </citation>
    <scope>NUCLEOTIDE SEQUENCE [LARGE SCALE GENOMIC DNA]</scope>
    <source>
        <strain evidence="7 8">UC6950A</strain>
    </source>
</reference>
<dbReference type="EC" id="3.4.21.-" evidence="7"/>
<evidence type="ECO:0000259" key="6">
    <source>
        <dbReference type="PROSITE" id="PS50847"/>
    </source>
</evidence>
<evidence type="ECO:0000256" key="4">
    <source>
        <dbReference type="ARBA" id="ARBA00023088"/>
    </source>
</evidence>
<dbReference type="NCBIfam" id="TIGR01167">
    <property type="entry name" value="LPXTG_anchor"/>
    <property type="match status" value="1"/>
</dbReference>
<dbReference type="Gene3D" id="3.10.20.890">
    <property type="match status" value="1"/>
</dbReference>
<evidence type="ECO:0000256" key="5">
    <source>
        <dbReference type="SAM" id="MobiDB-lite"/>
    </source>
</evidence>
<keyword evidence="1" id="KW-0134">Cell wall</keyword>
<dbReference type="AlphaFoldDB" id="A0A0F3H0T3"/>
<dbReference type="NCBIfam" id="NF033510">
    <property type="entry name" value="Ca_tandemer"/>
    <property type="match status" value="4"/>
</dbReference>
<feature type="compositionally biased region" description="Low complexity" evidence="5">
    <location>
        <begin position="14"/>
        <end position="25"/>
    </location>
</feature>
<keyword evidence="4" id="KW-0572">Peptidoglycan-anchor</keyword>
<feature type="region of interest" description="Disordered" evidence="5">
    <location>
        <begin position="143"/>
        <end position="212"/>
    </location>
</feature>
<dbReference type="InterPro" id="IPR041498">
    <property type="entry name" value="Big_6"/>
</dbReference>
<evidence type="ECO:0000256" key="1">
    <source>
        <dbReference type="ARBA" id="ARBA00022512"/>
    </source>
</evidence>
<dbReference type="GO" id="GO:0006508">
    <property type="term" value="P:proteolysis"/>
    <property type="evidence" value="ECO:0007669"/>
    <property type="project" value="UniProtKB-KW"/>
</dbReference>
<evidence type="ECO:0000313" key="7">
    <source>
        <dbReference type="EMBL" id="KJU87809.1"/>
    </source>
</evidence>
<keyword evidence="7" id="KW-0378">Hydrolase</keyword>
<gene>
    <name evidence="7" type="primary">wprA</name>
    <name evidence="7" type="ORF">TZ96_01949</name>
</gene>
<dbReference type="Pfam" id="PF00746">
    <property type="entry name" value="Gram_pos_anchor"/>
    <property type="match status" value="1"/>
</dbReference>
<dbReference type="PATRIC" id="fig|28037.218.peg.1913"/>
<feature type="region of interest" description="Disordered" evidence="5">
    <location>
        <begin position="266"/>
        <end position="298"/>
    </location>
</feature>
<dbReference type="Pfam" id="PF18938">
    <property type="entry name" value="aRib"/>
    <property type="match status" value="1"/>
</dbReference>
<feature type="compositionally biased region" description="Low complexity" evidence="5">
    <location>
        <begin position="100"/>
        <end position="111"/>
    </location>
</feature>
<evidence type="ECO:0000256" key="2">
    <source>
        <dbReference type="ARBA" id="ARBA00022525"/>
    </source>
</evidence>
<feature type="compositionally biased region" description="Polar residues" evidence="5">
    <location>
        <begin position="70"/>
        <end position="95"/>
    </location>
</feature>
<feature type="domain" description="Gram-positive cocci surface proteins LPxTG" evidence="6">
    <location>
        <begin position="466"/>
        <end position="500"/>
    </location>
</feature>
<keyword evidence="7" id="KW-0645">Protease</keyword>
<keyword evidence="3" id="KW-0732">Signal</keyword>
<feature type="region of interest" description="Disordered" evidence="5">
    <location>
        <begin position="1"/>
        <end position="44"/>
    </location>
</feature>
<keyword evidence="2" id="KW-0964">Secreted</keyword>
<dbReference type="InterPro" id="IPR044024">
    <property type="entry name" value="aRib"/>
</dbReference>
<feature type="region of interest" description="Disordered" evidence="5">
    <location>
        <begin position="240"/>
        <end position="259"/>
    </location>
</feature>
<protein>
    <submittedName>
        <fullName evidence="7">Cell wall-associated protease</fullName>
        <ecNumber evidence="7">3.4.21.-</ecNumber>
    </submittedName>
</protein>
<dbReference type="InterPro" id="IPR013783">
    <property type="entry name" value="Ig-like_fold"/>
</dbReference>
<sequence>MEEGQTVSVTAKDASNNTSAPTTATVGKADDKTAPAAPVVNPVKAGDTAVTGTAEAGSTVEVTLPDGTKASATADQDGNYSVPVSSLEEGQTVSVTAKDASNNTSTPTTATVGKADDKTAPAAPVVNPVKAGDTAVTGTAEAGSTVEVTLPDGTKASATADQDGNFSVPVSGLEEGQTVSVTAKDASNNTSTPTTATVGKADDKTAPAAPVVNPVKAGDTAITGTAEAGSTVEVTLSDGTKASAKADKDGNFSVPVSGLEEGQTVSVTAKDASNNTSTPTTATVGKADDKTAPAAPVVNPVKAGDTAITGTAEAGSTVEVTLSDGTKASAKADKDGKFSIPVSGLNAGDTVSVTTTDEAGNTSATTTVTVSKVNVGGKDADNAKVPVLTPVVDPSNLTDAEKAKVAEEVKKANPTATDVKVNNDGSVVVTFADGSVATIAANKVVKEATKESSAQAPAKKAGAKELPNTGTKQSNASLGLALLAAVTGGLLISKKRKEEE</sequence>
<feature type="compositionally biased region" description="Low complexity" evidence="5">
    <location>
        <begin position="272"/>
        <end position="283"/>
    </location>
</feature>
<dbReference type="InterPro" id="IPR019931">
    <property type="entry name" value="LPXTG_anchor"/>
</dbReference>
<dbReference type="PROSITE" id="PS50847">
    <property type="entry name" value="GRAM_POS_ANCHORING"/>
    <property type="match status" value="1"/>
</dbReference>
<dbReference type="Proteomes" id="UP000033405">
    <property type="component" value="Unassembled WGS sequence"/>
</dbReference>
<comment type="caution">
    <text evidence="7">The sequence shown here is derived from an EMBL/GenBank/DDBJ whole genome shotgun (WGS) entry which is preliminary data.</text>
</comment>
<feature type="compositionally biased region" description="Low complexity" evidence="5">
    <location>
        <begin position="34"/>
        <end position="43"/>
    </location>
</feature>
<feature type="region of interest" description="Disordered" evidence="5">
    <location>
        <begin position="64"/>
        <end position="126"/>
    </location>
</feature>
<dbReference type="GO" id="GO:0008233">
    <property type="term" value="F:peptidase activity"/>
    <property type="evidence" value="ECO:0007669"/>
    <property type="project" value="UniProtKB-KW"/>
</dbReference>
<feature type="compositionally biased region" description="Low complexity" evidence="5">
    <location>
        <begin position="186"/>
        <end position="197"/>
    </location>
</feature>
<feature type="compositionally biased region" description="Polar residues" evidence="5">
    <location>
        <begin position="156"/>
        <end position="165"/>
    </location>
</feature>
<proteinExistence type="predicted"/>
<organism evidence="7 8">
    <name type="scientific">Streptococcus infantis</name>
    <dbReference type="NCBI Taxonomy" id="68892"/>
    <lineage>
        <taxon>Bacteria</taxon>
        <taxon>Bacillati</taxon>
        <taxon>Bacillota</taxon>
        <taxon>Bacilli</taxon>
        <taxon>Lactobacillales</taxon>
        <taxon>Streptococcaceae</taxon>
        <taxon>Streptococcus</taxon>
    </lineage>
</organism>
<dbReference type="EMBL" id="JYOV01000028">
    <property type="protein sequence ID" value="KJU87809.1"/>
    <property type="molecule type" value="Genomic_DNA"/>
</dbReference>
<dbReference type="Pfam" id="PF17936">
    <property type="entry name" value="Big_6"/>
    <property type="match status" value="4"/>
</dbReference>
<dbReference type="Gene3D" id="2.60.40.10">
    <property type="entry name" value="Immunoglobulins"/>
    <property type="match status" value="4"/>
</dbReference>
<evidence type="ECO:0000313" key="8">
    <source>
        <dbReference type="Proteomes" id="UP000033405"/>
    </source>
</evidence>
<evidence type="ECO:0000256" key="3">
    <source>
        <dbReference type="ARBA" id="ARBA00022729"/>
    </source>
</evidence>
<name>A0A0F3H0T3_9STRE</name>
<feature type="region of interest" description="Disordered" evidence="5">
    <location>
        <begin position="448"/>
        <end position="473"/>
    </location>
</feature>
<accession>A0A0F3H0T3</accession>